<dbReference type="InterPro" id="IPR002035">
    <property type="entry name" value="VWF_A"/>
</dbReference>
<dbReference type="SMART" id="SM00327">
    <property type="entry name" value="VWA"/>
    <property type="match status" value="1"/>
</dbReference>
<dbReference type="InterPro" id="IPR036465">
    <property type="entry name" value="vWFA_dom_sf"/>
</dbReference>
<dbReference type="Gene3D" id="3.40.50.410">
    <property type="entry name" value="von Willebrand factor, type A domain"/>
    <property type="match status" value="1"/>
</dbReference>
<evidence type="ECO:0000259" key="2">
    <source>
        <dbReference type="PROSITE" id="PS50234"/>
    </source>
</evidence>
<dbReference type="AlphaFoldDB" id="A0A1E5SKV6"/>
<keyword evidence="1" id="KW-0732">Signal</keyword>
<dbReference type="Proteomes" id="UP000095552">
    <property type="component" value="Unassembled WGS sequence"/>
</dbReference>
<dbReference type="PROSITE" id="PS50234">
    <property type="entry name" value="VWFA"/>
    <property type="match status" value="1"/>
</dbReference>
<dbReference type="EMBL" id="MDGQ01000005">
    <property type="protein sequence ID" value="OEJ99723.1"/>
    <property type="molecule type" value="Genomic_DNA"/>
</dbReference>
<keyword evidence="4" id="KW-1185">Reference proteome</keyword>
<evidence type="ECO:0000256" key="1">
    <source>
        <dbReference type="SAM" id="SignalP"/>
    </source>
</evidence>
<feature type="chain" id="PRO_5009185109" description="VWFA domain-containing protein" evidence="1">
    <location>
        <begin position="24"/>
        <end position="338"/>
    </location>
</feature>
<dbReference type="STRING" id="1563681.BFP71_09140"/>
<gene>
    <name evidence="3" type="ORF">BFP71_09140</name>
</gene>
<dbReference type="OrthoDB" id="926325at2"/>
<reference evidence="3 4" key="1">
    <citation type="submission" date="2016-08" db="EMBL/GenBank/DDBJ databases">
        <title>Draft genome of Fabibacter sp. strain SK-8.</title>
        <authorList>
            <person name="Wong S.-K."/>
            <person name="Hamasaki K."/>
            <person name="Yoshizawa S."/>
        </authorList>
    </citation>
    <scope>NUCLEOTIDE SEQUENCE [LARGE SCALE GENOMIC DNA]</scope>
    <source>
        <strain evidence="3 4">SK-8</strain>
    </source>
</reference>
<feature type="signal peptide" evidence="1">
    <location>
        <begin position="1"/>
        <end position="23"/>
    </location>
</feature>
<dbReference type="SUPFAM" id="SSF53300">
    <property type="entry name" value="vWA-like"/>
    <property type="match status" value="1"/>
</dbReference>
<name>A0A1E5SKV6_9BACT</name>
<sequence length="338" mass="36635">MQQSKLYSFILLLSIMFTLSCGSDDGENLNLSVTIEDQFVNLPSNVSVFFRVEDAAGNGVAGLTEDDFSIYENGAIISEFEATRKIQPNEQVFDYHITLMLDLSGSVLGSENLEALKTAAKSFIDEVVPSDDKTNAQAIKMDIWWFDGSENIKQLQAVSTSATELKASIDDISPAMSSDNSTNLYGAVIQGIEVATQKLTQTRNLDEIASSAVVIFTDGTDQANRNTKGQALSSVTNADRDLSIYTIGLGGEIDEQVLREIGKTSFVSAANIGELLDSFREIGDLINGRANSYYLLEYCSPKRSGNNQLTIEVNKGALVGRANSLFDASDFNGSCTLE</sequence>
<evidence type="ECO:0000313" key="3">
    <source>
        <dbReference type="EMBL" id="OEJ99723.1"/>
    </source>
</evidence>
<dbReference type="PROSITE" id="PS51257">
    <property type="entry name" value="PROKAR_LIPOPROTEIN"/>
    <property type="match status" value="1"/>
</dbReference>
<feature type="domain" description="VWFA" evidence="2">
    <location>
        <begin position="96"/>
        <end position="286"/>
    </location>
</feature>
<organism evidence="3 4">
    <name type="scientific">Roseivirga misakiensis</name>
    <dbReference type="NCBI Taxonomy" id="1563681"/>
    <lineage>
        <taxon>Bacteria</taxon>
        <taxon>Pseudomonadati</taxon>
        <taxon>Bacteroidota</taxon>
        <taxon>Cytophagia</taxon>
        <taxon>Cytophagales</taxon>
        <taxon>Roseivirgaceae</taxon>
        <taxon>Roseivirga</taxon>
    </lineage>
</organism>
<dbReference type="RefSeq" id="WP_069835185.1">
    <property type="nucleotide sequence ID" value="NZ_MDGQ01000005.1"/>
</dbReference>
<protein>
    <recommendedName>
        <fullName evidence="2">VWFA domain-containing protein</fullName>
    </recommendedName>
</protein>
<evidence type="ECO:0000313" key="4">
    <source>
        <dbReference type="Proteomes" id="UP000095552"/>
    </source>
</evidence>
<accession>A0A1E5SKV6</accession>
<proteinExistence type="predicted"/>
<dbReference type="Pfam" id="PF00092">
    <property type="entry name" value="VWA"/>
    <property type="match status" value="1"/>
</dbReference>
<comment type="caution">
    <text evidence="3">The sequence shown here is derived from an EMBL/GenBank/DDBJ whole genome shotgun (WGS) entry which is preliminary data.</text>
</comment>
<dbReference type="CDD" id="cd00198">
    <property type="entry name" value="vWFA"/>
    <property type="match status" value="1"/>
</dbReference>